<keyword evidence="1" id="KW-1015">Disulfide bond</keyword>
<dbReference type="Pfam" id="PF00431">
    <property type="entry name" value="CUB"/>
    <property type="match status" value="1"/>
</dbReference>
<dbReference type="CDD" id="cd00112">
    <property type="entry name" value="LDLa"/>
    <property type="match status" value="1"/>
</dbReference>
<dbReference type="SMART" id="SM00042">
    <property type="entry name" value="CUB"/>
    <property type="match status" value="1"/>
</dbReference>
<dbReference type="RefSeq" id="XP_006814121.1">
    <property type="nucleotide sequence ID" value="XM_006814058.1"/>
</dbReference>
<dbReference type="Gene3D" id="4.10.400.10">
    <property type="entry name" value="Low-density Lipoprotein Receptor"/>
    <property type="match status" value="1"/>
</dbReference>
<dbReference type="Proteomes" id="UP000694865">
    <property type="component" value="Unplaced"/>
</dbReference>
<comment type="caution">
    <text evidence="2">Lacks conserved residue(s) required for the propagation of feature annotation.</text>
</comment>
<evidence type="ECO:0000256" key="3">
    <source>
        <dbReference type="SAM" id="Phobius"/>
    </source>
</evidence>
<dbReference type="InterPro" id="IPR042333">
    <property type="entry name" value="LRAD2/Mig-13-like"/>
</dbReference>
<evidence type="ECO:0000256" key="2">
    <source>
        <dbReference type="PROSITE-ProRule" id="PRU00059"/>
    </source>
</evidence>
<accession>A0ABM0M280</accession>
<dbReference type="SUPFAM" id="SSF49854">
    <property type="entry name" value="Spermadhesin, CUB domain"/>
    <property type="match status" value="1"/>
</dbReference>
<dbReference type="PROSITE" id="PS01180">
    <property type="entry name" value="CUB"/>
    <property type="match status" value="1"/>
</dbReference>
<keyword evidence="3" id="KW-0472">Membrane</keyword>
<name>A0ABM0M280_SACKO</name>
<dbReference type="InterPro" id="IPR002172">
    <property type="entry name" value="LDrepeatLR_classA_rpt"/>
</dbReference>
<feature type="domain" description="CUB" evidence="4">
    <location>
        <begin position="9"/>
        <end position="123"/>
    </location>
</feature>
<keyword evidence="5" id="KW-1185">Reference proteome</keyword>
<evidence type="ECO:0000259" key="4">
    <source>
        <dbReference type="PROSITE" id="PS01180"/>
    </source>
</evidence>
<sequence length="223" mass="23955">MVVYLDEFCGAVIWETENSAIELQSQDATMYTDNLDCVVTISANPGRQILLTFTFFSIQSSEGCTADYLYVYDGPSTEYDMVSGVCGNSLPADVVTSGNNVTLRLKTDNTDNNFGFGLYATSFGLAPCSDDGEFECSNERCIDSALQDDFINNCGDFSDEGDFGEIVGGILALGMGVVIVIVVVSVLLVICCICVCVCACVKCCKKSCSNQRPVHVVHGQTAY</sequence>
<keyword evidence="3" id="KW-0812">Transmembrane</keyword>
<dbReference type="GeneID" id="102809860"/>
<dbReference type="InterPro" id="IPR035914">
    <property type="entry name" value="Sperma_CUB_dom_sf"/>
</dbReference>
<gene>
    <name evidence="6" type="primary">LOC102809860</name>
</gene>
<feature type="transmembrane region" description="Helical" evidence="3">
    <location>
        <begin position="170"/>
        <end position="201"/>
    </location>
</feature>
<dbReference type="CDD" id="cd00041">
    <property type="entry name" value="CUB"/>
    <property type="match status" value="1"/>
</dbReference>
<reference evidence="6" key="1">
    <citation type="submission" date="2025-08" db="UniProtKB">
        <authorList>
            <consortium name="RefSeq"/>
        </authorList>
    </citation>
    <scope>IDENTIFICATION</scope>
    <source>
        <tissue evidence="6">Testes</tissue>
    </source>
</reference>
<dbReference type="Gene3D" id="2.60.120.290">
    <property type="entry name" value="Spermadhesin, CUB domain"/>
    <property type="match status" value="1"/>
</dbReference>
<evidence type="ECO:0000313" key="5">
    <source>
        <dbReference type="Proteomes" id="UP000694865"/>
    </source>
</evidence>
<dbReference type="InterPro" id="IPR036055">
    <property type="entry name" value="LDL_receptor-like_sf"/>
</dbReference>
<evidence type="ECO:0000256" key="1">
    <source>
        <dbReference type="ARBA" id="ARBA00023157"/>
    </source>
</evidence>
<dbReference type="SUPFAM" id="SSF57424">
    <property type="entry name" value="LDL receptor-like module"/>
    <property type="match status" value="1"/>
</dbReference>
<organism evidence="5 6">
    <name type="scientific">Saccoglossus kowalevskii</name>
    <name type="common">Acorn worm</name>
    <dbReference type="NCBI Taxonomy" id="10224"/>
    <lineage>
        <taxon>Eukaryota</taxon>
        <taxon>Metazoa</taxon>
        <taxon>Hemichordata</taxon>
        <taxon>Enteropneusta</taxon>
        <taxon>Harrimaniidae</taxon>
        <taxon>Saccoglossus</taxon>
    </lineage>
</organism>
<dbReference type="PANTHER" id="PTHR24652">
    <property type="entry name" value="LOW-DENSITY LIPOPROTEIN RECEPTOR CLASS A DOMAIN-CONTAINING PROTEIN 2"/>
    <property type="match status" value="1"/>
</dbReference>
<proteinExistence type="predicted"/>
<evidence type="ECO:0000313" key="6">
    <source>
        <dbReference type="RefSeq" id="XP_006814121.1"/>
    </source>
</evidence>
<protein>
    <submittedName>
        <fullName evidence="6">Cubilin-like</fullName>
    </submittedName>
</protein>
<dbReference type="PANTHER" id="PTHR24652:SF67">
    <property type="entry name" value="LOW-DENSITY LIPOPROTEIN RECEPTOR CLASS A DOMAIN-CONTAINING PROTEIN 2"/>
    <property type="match status" value="1"/>
</dbReference>
<keyword evidence="3" id="KW-1133">Transmembrane helix</keyword>
<dbReference type="InterPro" id="IPR000859">
    <property type="entry name" value="CUB_dom"/>
</dbReference>